<evidence type="ECO:0000256" key="8">
    <source>
        <dbReference type="RuleBase" id="RU362002"/>
    </source>
</evidence>
<dbReference type="InterPro" id="IPR029020">
    <property type="entry name" value="Ammonium/urea_transptr"/>
</dbReference>
<dbReference type="RefSeq" id="XP_012937656.1">
    <property type="nucleotide sequence ID" value="XM_013082202.1"/>
</dbReference>
<dbReference type="Gene3D" id="1.10.3430.10">
    <property type="entry name" value="Ammonium transporter AmtB like domains"/>
    <property type="match status" value="1"/>
</dbReference>
<feature type="domain" description="Ammonium transporter AmtB-like" evidence="10">
    <location>
        <begin position="38"/>
        <end position="450"/>
    </location>
</feature>
<keyword evidence="4 8" id="KW-0812">Transmembrane</keyword>
<dbReference type="NCBIfam" id="TIGR00836">
    <property type="entry name" value="amt"/>
    <property type="match status" value="1"/>
</dbReference>
<feature type="transmembrane region" description="Helical" evidence="8">
    <location>
        <begin position="234"/>
        <end position="254"/>
    </location>
</feature>
<protein>
    <recommendedName>
        <fullName evidence="8">Ammonium transporter</fullName>
    </recommendedName>
</protein>
<dbReference type="SUPFAM" id="SSF111352">
    <property type="entry name" value="Ammonium transporter"/>
    <property type="match status" value="1"/>
</dbReference>
<feature type="region of interest" description="Disordered" evidence="9">
    <location>
        <begin position="510"/>
        <end position="576"/>
    </location>
</feature>
<evidence type="ECO:0000256" key="9">
    <source>
        <dbReference type="SAM" id="MobiDB-lite"/>
    </source>
</evidence>
<feature type="transmembrane region" description="Helical" evidence="8">
    <location>
        <begin position="191"/>
        <end position="213"/>
    </location>
</feature>
<feature type="transmembrane region" description="Helical" evidence="8">
    <location>
        <begin position="115"/>
        <end position="136"/>
    </location>
</feature>
<evidence type="ECO:0000313" key="11">
    <source>
        <dbReference type="Proteomes" id="UP000694888"/>
    </source>
</evidence>
<feature type="transmembrane region" description="Helical" evidence="8">
    <location>
        <begin position="398"/>
        <end position="423"/>
    </location>
</feature>
<keyword evidence="5 8" id="KW-1133">Transmembrane helix</keyword>
<evidence type="ECO:0000256" key="4">
    <source>
        <dbReference type="ARBA" id="ARBA00022692"/>
    </source>
</evidence>
<feature type="transmembrane region" description="Helical" evidence="8">
    <location>
        <begin position="37"/>
        <end position="56"/>
    </location>
</feature>
<evidence type="ECO:0000256" key="2">
    <source>
        <dbReference type="ARBA" id="ARBA00005887"/>
    </source>
</evidence>
<feature type="compositionally biased region" description="Basic and acidic residues" evidence="9">
    <location>
        <begin position="510"/>
        <end position="532"/>
    </location>
</feature>
<keyword evidence="11" id="KW-1185">Reference proteome</keyword>
<proteinExistence type="inferred from homology"/>
<evidence type="ECO:0000259" key="10">
    <source>
        <dbReference type="Pfam" id="PF00909"/>
    </source>
</evidence>
<organism evidence="11 12">
    <name type="scientific">Aplysia californica</name>
    <name type="common">California sea hare</name>
    <dbReference type="NCBI Taxonomy" id="6500"/>
    <lineage>
        <taxon>Eukaryota</taxon>
        <taxon>Metazoa</taxon>
        <taxon>Spiralia</taxon>
        <taxon>Lophotrochozoa</taxon>
        <taxon>Mollusca</taxon>
        <taxon>Gastropoda</taxon>
        <taxon>Heterobranchia</taxon>
        <taxon>Euthyneura</taxon>
        <taxon>Tectipleura</taxon>
        <taxon>Aplysiida</taxon>
        <taxon>Aplysioidea</taxon>
        <taxon>Aplysiidae</taxon>
        <taxon>Aplysia</taxon>
    </lineage>
</organism>
<evidence type="ECO:0000256" key="5">
    <source>
        <dbReference type="ARBA" id="ARBA00022989"/>
    </source>
</evidence>
<comment type="similarity">
    <text evidence="2 8">Belongs to the ammonia transporter channel (TC 1.A.11.2) family.</text>
</comment>
<evidence type="ECO:0000256" key="7">
    <source>
        <dbReference type="ARBA" id="ARBA00023177"/>
    </source>
</evidence>
<dbReference type="Proteomes" id="UP000694888">
    <property type="component" value="Unplaced"/>
</dbReference>
<feature type="transmembrane region" description="Helical" evidence="8">
    <location>
        <begin position="266"/>
        <end position="288"/>
    </location>
</feature>
<comment type="subcellular location">
    <subcellularLocation>
        <location evidence="8">Cell membrane</location>
        <topology evidence="8">Multi-pass membrane protein</topology>
    </subcellularLocation>
    <subcellularLocation>
        <location evidence="1">Membrane</location>
        <topology evidence="1">Multi-pass membrane protein</topology>
    </subcellularLocation>
</comment>
<dbReference type="InterPro" id="IPR024041">
    <property type="entry name" value="NH4_transpt_AmtB-like_dom"/>
</dbReference>
<evidence type="ECO:0000256" key="6">
    <source>
        <dbReference type="ARBA" id="ARBA00023136"/>
    </source>
</evidence>
<evidence type="ECO:0000256" key="1">
    <source>
        <dbReference type="ARBA" id="ARBA00004141"/>
    </source>
</evidence>
<evidence type="ECO:0000256" key="3">
    <source>
        <dbReference type="ARBA" id="ARBA00022448"/>
    </source>
</evidence>
<keyword evidence="6 8" id="KW-0472">Membrane</keyword>
<name>A0ABM0ZZD6_APLCA</name>
<accession>A0ABM0ZZD6</accession>
<dbReference type="PANTHER" id="PTHR11730">
    <property type="entry name" value="AMMONIUM TRANSPORTER"/>
    <property type="match status" value="1"/>
</dbReference>
<feature type="transmembrane region" description="Helical" evidence="8">
    <location>
        <begin position="300"/>
        <end position="324"/>
    </location>
</feature>
<gene>
    <name evidence="12" type="primary">LOC101856342</name>
</gene>
<dbReference type="Pfam" id="PF00909">
    <property type="entry name" value="Ammonium_transp"/>
    <property type="match status" value="1"/>
</dbReference>
<dbReference type="PROSITE" id="PS01219">
    <property type="entry name" value="AMMONIUM_TRANSP"/>
    <property type="match status" value="1"/>
</dbReference>
<keyword evidence="3 8" id="KW-0813">Transport</keyword>
<sequence length="576" mass="61589">MSQQVPTTVGQADRVTDHNSATMTSTLEELKTDLDRFFLVVMGMIVYLMQCGFAFLEAGSVRSKNTSNILIKNLLDSFVAGISYWILGYPFAFGSGNSFIGWHNWASHDLTDGDLAGFFFQFVFAATAATIVSGALAERCEFVAYFIYSFCITGIVYPVVTHWVWSSQGWLSAGDIYTIDGLSVQVGYQDFAGSGVVHCVGGVAAFVGAAVIGPRLGRFHEETGTSINLRGHSVPFAALGGFILLFGFMAFNGGSQLSISNPGDGAVVSLAIVNTVISGSMAAFLTLALHRTRLLGTRKWSLLITLNGALAGMVAICAGCNVIRPWGACVVGLVAGIFFNFTSWAMVKLRIDDPLDAVAVHFGGGSWGVLSVALLKYVEDDPGKGLLIDWDRQAGLMLAWQLAGLAAIIAWTGGLCIIMFGLLRLGNILRVSPELERKGLDIPKHGEPAYPLESYGHGYLEKIMTILENGQLSASNLGCESGRQANGWNSYESAEVHAMKVIGLARVEQENGRIERKEGGRDSEPGTTEQKRMNSLSDHQMSGQGKPPSGTQVQSNSTGQGYGSPASGTVLEKTTL</sequence>
<feature type="transmembrane region" description="Helical" evidence="8">
    <location>
        <begin position="77"/>
        <end position="95"/>
    </location>
</feature>
<feature type="compositionally biased region" description="Polar residues" evidence="9">
    <location>
        <begin position="533"/>
        <end position="559"/>
    </location>
</feature>
<dbReference type="InterPro" id="IPR001905">
    <property type="entry name" value="Ammonium_transpt"/>
</dbReference>
<feature type="transmembrane region" description="Helical" evidence="8">
    <location>
        <begin position="330"/>
        <end position="347"/>
    </location>
</feature>
<dbReference type="PANTHER" id="PTHR11730:SF6">
    <property type="entry name" value="AMMONIUM TRANSPORTER"/>
    <property type="match status" value="1"/>
</dbReference>
<dbReference type="InterPro" id="IPR018047">
    <property type="entry name" value="Ammonium_transpt_CS"/>
</dbReference>
<evidence type="ECO:0000313" key="12">
    <source>
        <dbReference type="RefSeq" id="XP_012937656.1"/>
    </source>
</evidence>
<dbReference type="GeneID" id="101856342"/>
<feature type="transmembrane region" description="Helical" evidence="8">
    <location>
        <begin position="143"/>
        <end position="165"/>
    </location>
</feature>
<reference evidence="12" key="1">
    <citation type="submission" date="2025-08" db="UniProtKB">
        <authorList>
            <consortium name="RefSeq"/>
        </authorList>
    </citation>
    <scope>IDENTIFICATION</scope>
</reference>
<feature type="transmembrane region" description="Helical" evidence="8">
    <location>
        <begin position="359"/>
        <end position="378"/>
    </location>
</feature>
<keyword evidence="7 8" id="KW-0924">Ammonia transport</keyword>